<feature type="domain" description="Anaphase-promoting complex subunit 4 long" evidence="8">
    <location>
        <begin position="240"/>
        <end position="433"/>
    </location>
</feature>
<evidence type="ECO:0000256" key="3">
    <source>
        <dbReference type="ARBA" id="ARBA00022776"/>
    </source>
</evidence>
<keyword evidence="5" id="KW-0131">Cell cycle</keyword>
<accession>A0A8H7VX21</accession>
<dbReference type="PANTHER" id="PTHR13260">
    <property type="entry name" value="ANAPHASE PROMOTING COMPLEX SUBUNIT 4 APC4"/>
    <property type="match status" value="1"/>
</dbReference>
<comment type="caution">
    <text evidence="9">The sequence shown here is derived from an EMBL/GenBank/DDBJ whole genome shotgun (WGS) entry which is preliminary data.</text>
</comment>
<dbReference type="GO" id="GO:0031145">
    <property type="term" value="P:anaphase-promoting complex-dependent catabolic process"/>
    <property type="evidence" value="ECO:0007669"/>
    <property type="project" value="InterPro"/>
</dbReference>
<protein>
    <recommendedName>
        <fullName evidence="1">Anaphase-promoting complex subunit 4</fullName>
    </recommendedName>
</protein>
<keyword evidence="3" id="KW-0498">Mitosis</keyword>
<dbReference type="SUPFAM" id="SSF50978">
    <property type="entry name" value="WD40 repeat-like"/>
    <property type="match status" value="1"/>
</dbReference>
<dbReference type="Pfam" id="PF12896">
    <property type="entry name" value="ANAPC4"/>
    <property type="match status" value="1"/>
</dbReference>
<dbReference type="GO" id="GO:0005680">
    <property type="term" value="C:anaphase-promoting complex"/>
    <property type="evidence" value="ECO:0007669"/>
    <property type="project" value="InterPro"/>
</dbReference>
<evidence type="ECO:0000256" key="2">
    <source>
        <dbReference type="ARBA" id="ARBA00022618"/>
    </source>
</evidence>
<evidence type="ECO:0000256" key="5">
    <source>
        <dbReference type="ARBA" id="ARBA00023306"/>
    </source>
</evidence>
<dbReference type="InterPro" id="IPR036322">
    <property type="entry name" value="WD40_repeat_dom_sf"/>
</dbReference>
<organism evidence="9 10">
    <name type="scientific">Thamnidium elegans</name>
    <dbReference type="NCBI Taxonomy" id="101142"/>
    <lineage>
        <taxon>Eukaryota</taxon>
        <taxon>Fungi</taxon>
        <taxon>Fungi incertae sedis</taxon>
        <taxon>Mucoromycota</taxon>
        <taxon>Mucoromycotina</taxon>
        <taxon>Mucoromycetes</taxon>
        <taxon>Mucorales</taxon>
        <taxon>Mucorineae</taxon>
        <taxon>Mucoraceae</taxon>
        <taxon>Thamnidium</taxon>
    </lineage>
</organism>
<dbReference type="InterPro" id="IPR024977">
    <property type="entry name" value="Apc4-like_WD40_dom"/>
</dbReference>
<evidence type="ECO:0000313" key="9">
    <source>
        <dbReference type="EMBL" id="KAG2234562.1"/>
    </source>
</evidence>
<dbReference type="Pfam" id="PF12894">
    <property type="entry name" value="ANAPC4_WD40"/>
    <property type="match status" value="1"/>
</dbReference>
<evidence type="ECO:0000256" key="6">
    <source>
        <dbReference type="SAM" id="MobiDB-lite"/>
    </source>
</evidence>
<dbReference type="Gene3D" id="2.130.10.10">
    <property type="entry name" value="YVTN repeat-like/Quinoprotein amine dehydrogenase"/>
    <property type="match status" value="1"/>
</dbReference>
<dbReference type="EMBL" id="JAEPRE010000050">
    <property type="protein sequence ID" value="KAG2234562.1"/>
    <property type="molecule type" value="Genomic_DNA"/>
</dbReference>
<sequence>MSEPFELFNEKLLADNIQIISWCPTADLVLLVSHENTISLYRKGIEINKLWSLKNTAWSEIKIVTWKPNGKELVIGCANGNVYRIDITYHTPKMYPCWSPVKESASITSLVWINYEYKKGQTDIEGFDTDAFDLESSLPTLSDEPPEEPSSRVPISKRKKVQLPRKPLHSTETQTLLFIGNVKGLIHITLNGVYPIGLLDMFEEKLNPILLDISVPHDVSSVQVLAKSTKENEDKFVLNVIDTSILQDKKEQIFSISEIQTKLDYLLEYTNTTLNVLVRHHTTYSLLTSKIAMVASEYILKNDDQATAMPEVELTGTLAIGSVTETLRLFFEEYLTSQLESNVTHGYQNSLKIVCEHIIPACERIQLELSKLLGFSLWTQRYGDFLETTAVEKTIRHIRQFVSQILLFAKDLNYLSTTFQAFIKWITTVTEKVAVTSSADFQNESSLCEDPELVLEFLNKDLIKDSLGEYFVSPITLEQEENSEEGYNSKQLVRLLAKIKTSCRQMLEKPSVTFTEQMKVTSKYCFRLDGVFLRDQPRDKVISFTTEYRDGIQYNYHAFLQLNPDPKLVILKNGFDKGSKVQCAIFNIPEGAITDIEFFDDKELGICIQKDKDHSLLSTVLLCDIEFKSIPSTKLVVATKNLNVSRSLELEKMNHVKIGCNGQPKRRIMCLVASNGIMKIYSMEDEEAEESDDDQSD</sequence>
<dbReference type="GO" id="GO:0034399">
    <property type="term" value="C:nuclear periphery"/>
    <property type="evidence" value="ECO:0007669"/>
    <property type="project" value="TreeGrafter"/>
</dbReference>
<evidence type="ECO:0000313" key="10">
    <source>
        <dbReference type="Proteomes" id="UP000613177"/>
    </source>
</evidence>
<dbReference type="PANTHER" id="PTHR13260:SF0">
    <property type="entry name" value="ANAPHASE-PROMOTING COMPLEX SUBUNIT 4"/>
    <property type="match status" value="1"/>
</dbReference>
<dbReference type="Proteomes" id="UP000613177">
    <property type="component" value="Unassembled WGS sequence"/>
</dbReference>
<name>A0A8H7VX21_9FUNG</name>
<dbReference type="InterPro" id="IPR024790">
    <property type="entry name" value="APC4_long_dom"/>
</dbReference>
<keyword evidence="4" id="KW-0833">Ubl conjugation pathway</keyword>
<dbReference type="GO" id="GO:0070979">
    <property type="term" value="P:protein K11-linked ubiquitination"/>
    <property type="evidence" value="ECO:0007669"/>
    <property type="project" value="TreeGrafter"/>
</dbReference>
<reference evidence="9" key="1">
    <citation type="submission" date="2021-01" db="EMBL/GenBank/DDBJ databases">
        <title>Metabolic potential, ecology and presence of endohyphal bacteria is reflected in genomic diversity of Mucoromycotina.</title>
        <authorList>
            <person name="Muszewska A."/>
            <person name="Okrasinska A."/>
            <person name="Steczkiewicz K."/>
            <person name="Drgas O."/>
            <person name="Orlowska M."/>
            <person name="Perlinska-Lenart U."/>
            <person name="Aleksandrzak-Piekarczyk T."/>
            <person name="Szatraj K."/>
            <person name="Zielenkiewicz U."/>
            <person name="Pilsyk S."/>
            <person name="Malc E."/>
            <person name="Mieczkowski P."/>
            <person name="Kruszewska J.S."/>
            <person name="Biernat P."/>
            <person name="Pawlowska J."/>
        </authorList>
    </citation>
    <scope>NUCLEOTIDE SEQUENCE</scope>
    <source>
        <strain evidence="9">WA0000018081</strain>
    </source>
</reference>
<keyword evidence="10" id="KW-1185">Reference proteome</keyword>
<evidence type="ECO:0000259" key="8">
    <source>
        <dbReference type="Pfam" id="PF12896"/>
    </source>
</evidence>
<evidence type="ECO:0000256" key="4">
    <source>
        <dbReference type="ARBA" id="ARBA00022786"/>
    </source>
</evidence>
<evidence type="ECO:0000259" key="7">
    <source>
        <dbReference type="Pfam" id="PF12894"/>
    </source>
</evidence>
<feature type="region of interest" description="Disordered" evidence="6">
    <location>
        <begin position="138"/>
        <end position="159"/>
    </location>
</feature>
<dbReference type="GO" id="GO:0051301">
    <property type="term" value="P:cell division"/>
    <property type="evidence" value="ECO:0007669"/>
    <property type="project" value="UniProtKB-KW"/>
</dbReference>
<evidence type="ECO:0000256" key="1">
    <source>
        <dbReference type="ARBA" id="ARBA00016067"/>
    </source>
</evidence>
<dbReference type="AlphaFoldDB" id="A0A8H7VX21"/>
<dbReference type="InterPro" id="IPR015943">
    <property type="entry name" value="WD40/YVTN_repeat-like_dom_sf"/>
</dbReference>
<dbReference type="InterPro" id="IPR024789">
    <property type="entry name" value="APC4"/>
</dbReference>
<gene>
    <name evidence="9" type="ORF">INT48_000465</name>
</gene>
<feature type="domain" description="Anaphase-promoting complex subunit 4-like WD40" evidence="7">
    <location>
        <begin position="21"/>
        <end position="88"/>
    </location>
</feature>
<proteinExistence type="predicted"/>
<keyword evidence="2" id="KW-0132">Cell division</keyword>